<evidence type="ECO:0000313" key="13">
    <source>
        <dbReference type="Proteomes" id="UP000018467"/>
    </source>
</evidence>
<organism evidence="12 13">
    <name type="scientific">Astyanax mexicanus</name>
    <name type="common">Blind cave fish</name>
    <name type="synonym">Astyanax fasciatus mexicanus</name>
    <dbReference type="NCBI Taxonomy" id="7994"/>
    <lineage>
        <taxon>Eukaryota</taxon>
        <taxon>Metazoa</taxon>
        <taxon>Chordata</taxon>
        <taxon>Craniata</taxon>
        <taxon>Vertebrata</taxon>
        <taxon>Euteleostomi</taxon>
        <taxon>Actinopterygii</taxon>
        <taxon>Neopterygii</taxon>
        <taxon>Teleostei</taxon>
        <taxon>Ostariophysi</taxon>
        <taxon>Characiformes</taxon>
        <taxon>Characoidei</taxon>
        <taxon>Acestrorhamphidae</taxon>
        <taxon>Acestrorhamphinae</taxon>
        <taxon>Astyanax</taxon>
    </lineage>
</organism>
<feature type="transmembrane region" description="Helical" evidence="10">
    <location>
        <begin position="112"/>
        <end position="133"/>
    </location>
</feature>
<dbReference type="PANTHER" id="PTHR11360">
    <property type="entry name" value="MONOCARBOXYLATE TRANSPORTER"/>
    <property type="match status" value="1"/>
</dbReference>
<dbReference type="GO" id="GO:0015881">
    <property type="term" value="P:creatine transmembrane transport"/>
    <property type="evidence" value="ECO:0007669"/>
    <property type="project" value="TreeGrafter"/>
</dbReference>
<dbReference type="InterPro" id="IPR050327">
    <property type="entry name" value="Proton-linked_MCT"/>
</dbReference>
<feature type="transmembrane region" description="Helical" evidence="10">
    <location>
        <begin position="59"/>
        <end position="80"/>
    </location>
</feature>
<dbReference type="SUPFAM" id="SSF141571">
    <property type="entry name" value="Pentapeptide repeat-like"/>
    <property type="match status" value="2"/>
</dbReference>
<comment type="function">
    <text evidence="9">Functions as a transporter for creatine and as well for its precursor guanidinoacetate. Transport of creatine and GAA is independent of resting membrane potential and extracellular Na(+), Cl(-), or pH. Contributes to the process of creatine biosynthesis and distribution.</text>
</comment>
<dbReference type="InterPro" id="IPR020846">
    <property type="entry name" value="MFS_dom"/>
</dbReference>
<evidence type="ECO:0000256" key="8">
    <source>
        <dbReference type="ARBA" id="ARBA00036771"/>
    </source>
</evidence>
<feature type="transmembrane region" description="Helical" evidence="10">
    <location>
        <begin position="815"/>
        <end position="836"/>
    </location>
</feature>
<dbReference type="InterPro" id="IPR036259">
    <property type="entry name" value="MFS_trans_sf"/>
</dbReference>
<dbReference type="Ensembl" id="ENSAMXT00000036166.1">
    <property type="protein sequence ID" value="ENSAMXP00000047344.1"/>
    <property type="gene ID" value="ENSAMXG00000010978.2"/>
</dbReference>
<protein>
    <submittedName>
        <fullName evidence="12">Solute carrier family 16 member 12</fullName>
    </submittedName>
</protein>
<feature type="transmembrane region" description="Helical" evidence="10">
    <location>
        <begin position="756"/>
        <end position="777"/>
    </location>
</feature>
<feature type="transmembrane region" description="Helical" evidence="10">
    <location>
        <begin position="20"/>
        <end position="47"/>
    </location>
</feature>
<dbReference type="STRING" id="7994.ENSAMXP00000047344"/>
<name>A0A3B1K148_ASTMX</name>
<dbReference type="Bgee" id="ENSAMXG00000010978">
    <property type="expression patterns" value="Expressed in embryo and 1 other cell type or tissue"/>
</dbReference>
<reference evidence="12" key="3">
    <citation type="submission" date="2025-08" db="UniProtKB">
        <authorList>
            <consortium name="Ensembl"/>
        </authorList>
    </citation>
    <scope>IDENTIFICATION</scope>
</reference>
<comment type="similarity">
    <text evidence="2">Belongs to the major facilitator superfamily. Monocarboxylate porter (TC 2.A.1.13) family.</text>
</comment>
<evidence type="ECO:0000256" key="3">
    <source>
        <dbReference type="ARBA" id="ARBA00022475"/>
    </source>
</evidence>
<comment type="subcellular location">
    <subcellularLocation>
        <location evidence="1">Basolateral cell membrane</location>
        <topology evidence="1">Multi-pass membrane protein</topology>
    </subcellularLocation>
</comment>
<dbReference type="Pfam" id="PF07690">
    <property type="entry name" value="MFS_1"/>
    <property type="match status" value="2"/>
</dbReference>
<evidence type="ECO:0000259" key="11">
    <source>
        <dbReference type="PROSITE" id="PS50850"/>
    </source>
</evidence>
<keyword evidence="13" id="KW-1185">Reference proteome</keyword>
<evidence type="ECO:0000256" key="7">
    <source>
        <dbReference type="ARBA" id="ARBA00036521"/>
    </source>
</evidence>
<feature type="transmembrane region" description="Helical" evidence="10">
    <location>
        <begin position="721"/>
        <end position="744"/>
    </location>
</feature>
<dbReference type="PROSITE" id="PS51257">
    <property type="entry name" value="PROKAR_LIPOPROTEIN"/>
    <property type="match status" value="1"/>
</dbReference>
<evidence type="ECO:0000256" key="4">
    <source>
        <dbReference type="ARBA" id="ARBA00022692"/>
    </source>
</evidence>
<dbReference type="PANTHER" id="PTHR11360:SF318">
    <property type="entry name" value="MONOCARBOXYLATE TRANSPORTER 12"/>
    <property type="match status" value="1"/>
</dbReference>
<evidence type="ECO:0000313" key="12">
    <source>
        <dbReference type="Ensembl" id="ENSAMXP00000047344.1"/>
    </source>
</evidence>
<evidence type="ECO:0000256" key="10">
    <source>
        <dbReference type="SAM" id="Phobius"/>
    </source>
</evidence>
<keyword evidence="3" id="KW-1003">Cell membrane</keyword>
<keyword evidence="6 10" id="KW-0472">Membrane</keyword>
<evidence type="ECO:0000256" key="1">
    <source>
        <dbReference type="ARBA" id="ARBA00004554"/>
    </source>
</evidence>
<dbReference type="GO" id="GO:0022857">
    <property type="term" value="F:transmembrane transporter activity"/>
    <property type="evidence" value="ECO:0007669"/>
    <property type="project" value="InterPro"/>
</dbReference>
<dbReference type="InterPro" id="IPR011701">
    <property type="entry name" value="MFS"/>
</dbReference>
<dbReference type="FunFam" id="1.20.1250.20:FF:000128">
    <property type="entry name" value="monocarboxylate transporter 12 isoform X1"/>
    <property type="match status" value="1"/>
</dbReference>
<dbReference type="GeneTree" id="ENSGT00940000156169"/>
<evidence type="ECO:0000256" key="9">
    <source>
        <dbReference type="ARBA" id="ARBA00037605"/>
    </source>
</evidence>
<dbReference type="AlphaFoldDB" id="A0A3B1K148"/>
<dbReference type="SUPFAM" id="SSF103473">
    <property type="entry name" value="MFS general substrate transporter"/>
    <property type="match status" value="2"/>
</dbReference>
<proteinExistence type="inferred from homology"/>
<dbReference type="PROSITE" id="PS50850">
    <property type="entry name" value="MFS"/>
    <property type="match status" value="1"/>
</dbReference>
<comment type="catalytic activity">
    <reaction evidence="7">
        <text>creatine(in) = creatine(out)</text>
        <dbReference type="Rhea" id="RHEA:73043"/>
        <dbReference type="ChEBI" id="CHEBI:57947"/>
    </reaction>
</comment>
<comment type="catalytic activity">
    <reaction evidence="8">
        <text>guanidinoacetate(in) = guanidinoacetate(out)</text>
        <dbReference type="Rhea" id="RHEA:73047"/>
        <dbReference type="ChEBI" id="CHEBI:57742"/>
    </reaction>
</comment>
<dbReference type="Gene3D" id="1.20.1250.20">
    <property type="entry name" value="MFS general substrate transporter like domains"/>
    <property type="match status" value="2"/>
</dbReference>
<feature type="transmembrane region" description="Helical" evidence="10">
    <location>
        <begin position="87"/>
        <end position="106"/>
    </location>
</feature>
<keyword evidence="5 10" id="KW-1133">Transmembrane helix</keyword>
<accession>A0A3B1K148</accession>
<evidence type="ECO:0000256" key="5">
    <source>
        <dbReference type="ARBA" id="ARBA00022989"/>
    </source>
</evidence>
<reference evidence="13" key="2">
    <citation type="journal article" date="2014" name="Nat. Commun.">
        <title>The cavefish genome reveals candidate genes for eye loss.</title>
        <authorList>
            <person name="McGaugh S.E."/>
            <person name="Gross J.B."/>
            <person name="Aken B."/>
            <person name="Blin M."/>
            <person name="Borowsky R."/>
            <person name="Chalopin D."/>
            <person name="Hinaux H."/>
            <person name="Jeffery W.R."/>
            <person name="Keene A."/>
            <person name="Ma L."/>
            <person name="Minx P."/>
            <person name="Murphy D."/>
            <person name="O'Quin K.E."/>
            <person name="Retaux S."/>
            <person name="Rohner N."/>
            <person name="Searle S.M."/>
            <person name="Stahl B.A."/>
            <person name="Tabin C."/>
            <person name="Volff J.N."/>
            <person name="Yoshizawa M."/>
            <person name="Warren W.C."/>
        </authorList>
    </citation>
    <scope>NUCLEOTIDE SEQUENCE [LARGE SCALE GENOMIC DNA]</scope>
    <source>
        <strain evidence="13">female</strain>
    </source>
</reference>
<feature type="domain" description="Major facilitator superfamily (MFS) profile" evidence="11">
    <location>
        <begin position="720"/>
        <end position="912"/>
    </location>
</feature>
<reference evidence="12" key="4">
    <citation type="submission" date="2025-09" db="UniProtKB">
        <authorList>
            <consortium name="Ensembl"/>
        </authorList>
    </citation>
    <scope>IDENTIFICATION</scope>
</reference>
<keyword evidence="4 10" id="KW-0812">Transmembrane</keyword>
<feature type="transmembrane region" description="Helical" evidence="10">
    <location>
        <begin position="877"/>
        <end position="898"/>
    </location>
</feature>
<evidence type="ECO:0000256" key="2">
    <source>
        <dbReference type="ARBA" id="ARBA00006727"/>
    </source>
</evidence>
<dbReference type="GO" id="GO:0016323">
    <property type="term" value="C:basolateral plasma membrane"/>
    <property type="evidence" value="ECO:0007669"/>
    <property type="project" value="UniProtKB-SubCell"/>
</dbReference>
<feature type="transmembrane region" description="Helical" evidence="10">
    <location>
        <begin position="145"/>
        <end position="169"/>
    </location>
</feature>
<dbReference type="InParanoid" id="A0A3B1K148"/>
<feature type="transmembrane region" description="Helical" evidence="10">
    <location>
        <begin position="175"/>
        <end position="195"/>
    </location>
</feature>
<sequence length="912" mass="99586">MAAGVKRRSAAAAPDGGWGWMIVAGCFITTICTRAVTRCVSIFFLEFQMHFSSDYSRTAWIHSLVDCTTMLCAPLGSYIGNRFSCRVAVMVGGLLSSLGLILSSFASSLEYLYLSLGILTGLGFALCYTPAVAMVGSYFSERKALAYGIAMSGSGIGTFVLAPVVQLLIELYSWRGALLILGGFASHLCVCGALMRPLNRHRQNQDGEGREEELSMLNAKLAEANLHMELNLKDNLEMATLDFGGVNIDRLSNGGLEDKIIQKEEQDLDSTLEEKICGEPVEKDLVETDTEMMEKTKDIESNPGDTKVIFMNTTSTDLKLNTNSKSTNLKDPTASEQNTKLNTNLSDTVVVESVLIGSKLPDSMLRQLVLSDPGRADSELNSSKLPESMLVHSALTDPMQADLKLMDSKLLKTVLIDSVLNDSMRADSELTDSMLAGLELNDSKLPKTMLTVLSDSRETDSESVLHCSKLTDTMLIDSALNDSLQVYSELIDPRGADSELIDSIQAGLRLNDSKLPETMLIDSKLNDSMQVYLELTDSGRTSSKVNDSKLPESMLIDSALNDSMQVYSELIDSGRAGSELNDSKVPETMLIDFMQTDSELTDLKLPESKLVQSVLNNSMQADSELTGSKLPESMQVSSAQTDPMRADLDLNDSKLSEAKLVYYPVLAESKLVDSKLLYEVAFCERPGFPVKNEAPGESRDQNGCFFLPSTEEYSFLLIPDFLLLSVSFLFLAFGCSVPFVYLVPYSLSIGVSHQQAALLMSFLGVMGIVGNITFGWISDRRCLRAYRIVSYLLAVGLEGLSCLFVPLLWNFSLLLPFSLFYGYFDGAYVALLPVVTSDTVGPTYLSSALGVVCFLHAIPYLISPPIAGWLVDQTGSYTAAFLLCGFSIICSALILTTFKLSHRCSRGSSHSY</sequence>
<feature type="transmembrane region" description="Helical" evidence="10">
    <location>
        <begin position="848"/>
        <end position="871"/>
    </location>
</feature>
<evidence type="ECO:0000256" key="6">
    <source>
        <dbReference type="ARBA" id="ARBA00023136"/>
    </source>
</evidence>
<feature type="transmembrane region" description="Helical" evidence="10">
    <location>
        <begin position="789"/>
        <end position="809"/>
    </location>
</feature>
<reference evidence="13" key="1">
    <citation type="submission" date="2013-03" db="EMBL/GenBank/DDBJ databases">
        <authorList>
            <person name="Jeffery W."/>
            <person name="Warren W."/>
            <person name="Wilson R.K."/>
        </authorList>
    </citation>
    <scope>NUCLEOTIDE SEQUENCE</scope>
    <source>
        <strain evidence="13">female</strain>
    </source>
</reference>
<dbReference type="Proteomes" id="UP000018467">
    <property type="component" value="Unassembled WGS sequence"/>
</dbReference>